<protein>
    <submittedName>
        <fullName evidence="1">Zinc finger, C2H2 type family protein, putative</fullName>
    </submittedName>
</protein>
<sequence length="272" mass="32558">MIQLIIQQIKNNSQNQYFICKLKKNIIQLANFLYLKSQQMGKKIIENQKKSLLILPKFECKCRREYDTLSSLTNHIKNEHNNLQQEFRIPRGVPGGRNKKIVKSERLYLEKVYSKDINQSQQLSDDEIRLIFKYINDLIQNIVQTYNVHNFQTELQRENIRLQPIWIKIKKENILQMMQQYLLGFLMFSCKQNLNLPFKYLNNDVFKSLKDCLVDEDNNQNKNSIEIFNQNENSLKMEEIQTDSSNQQIDEFKDQFIKKHLENNLAFKEIAL</sequence>
<dbReference type="AlphaFoldDB" id="Q23G92"/>
<gene>
    <name evidence="1" type="ORF">TTHERM_00075730</name>
</gene>
<dbReference type="KEGG" id="tet:TTHERM_00075730"/>
<organism evidence="1 2">
    <name type="scientific">Tetrahymena thermophila (strain SB210)</name>
    <dbReference type="NCBI Taxonomy" id="312017"/>
    <lineage>
        <taxon>Eukaryota</taxon>
        <taxon>Sar</taxon>
        <taxon>Alveolata</taxon>
        <taxon>Ciliophora</taxon>
        <taxon>Intramacronucleata</taxon>
        <taxon>Oligohymenophorea</taxon>
        <taxon>Hymenostomatida</taxon>
        <taxon>Tetrahymenina</taxon>
        <taxon>Tetrahymenidae</taxon>
        <taxon>Tetrahymena</taxon>
    </lineage>
</organism>
<accession>Q23G92</accession>
<evidence type="ECO:0000313" key="1">
    <source>
        <dbReference type="EMBL" id="EAR95368.2"/>
    </source>
</evidence>
<dbReference type="InParanoid" id="Q23G92"/>
<dbReference type="Proteomes" id="UP000009168">
    <property type="component" value="Unassembled WGS sequence"/>
</dbReference>
<dbReference type="InterPro" id="IPR018247">
    <property type="entry name" value="EF_Hand_1_Ca_BS"/>
</dbReference>
<proteinExistence type="predicted"/>
<keyword evidence="2" id="KW-1185">Reference proteome</keyword>
<dbReference type="PROSITE" id="PS00018">
    <property type="entry name" value="EF_HAND_1"/>
    <property type="match status" value="1"/>
</dbReference>
<dbReference type="EMBL" id="GG662704">
    <property type="protein sequence ID" value="EAR95368.2"/>
    <property type="molecule type" value="Genomic_DNA"/>
</dbReference>
<dbReference type="HOGENOM" id="CLU_1021121_0_0_1"/>
<dbReference type="RefSeq" id="XP_001015613.2">
    <property type="nucleotide sequence ID" value="XM_001015613.2"/>
</dbReference>
<name>Q23G92_TETTS</name>
<reference evidence="2" key="1">
    <citation type="journal article" date="2006" name="PLoS Biol.">
        <title>Macronuclear genome sequence of the ciliate Tetrahymena thermophila, a model eukaryote.</title>
        <authorList>
            <person name="Eisen J.A."/>
            <person name="Coyne R.S."/>
            <person name="Wu M."/>
            <person name="Wu D."/>
            <person name="Thiagarajan M."/>
            <person name="Wortman J.R."/>
            <person name="Badger J.H."/>
            <person name="Ren Q."/>
            <person name="Amedeo P."/>
            <person name="Jones K.M."/>
            <person name="Tallon L.J."/>
            <person name="Delcher A.L."/>
            <person name="Salzberg S.L."/>
            <person name="Silva J.C."/>
            <person name="Haas B.J."/>
            <person name="Majoros W.H."/>
            <person name="Farzad M."/>
            <person name="Carlton J.M."/>
            <person name="Smith R.K. Jr."/>
            <person name="Garg J."/>
            <person name="Pearlman R.E."/>
            <person name="Karrer K.M."/>
            <person name="Sun L."/>
            <person name="Manning G."/>
            <person name="Elde N.C."/>
            <person name="Turkewitz A.P."/>
            <person name="Asai D.J."/>
            <person name="Wilkes D.E."/>
            <person name="Wang Y."/>
            <person name="Cai H."/>
            <person name="Collins K."/>
            <person name="Stewart B.A."/>
            <person name="Lee S.R."/>
            <person name="Wilamowska K."/>
            <person name="Weinberg Z."/>
            <person name="Ruzzo W.L."/>
            <person name="Wloga D."/>
            <person name="Gaertig J."/>
            <person name="Frankel J."/>
            <person name="Tsao C.-C."/>
            <person name="Gorovsky M.A."/>
            <person name="Keeling P.J."/>
            <person name="Waller R.F."/>
            <person name="Patron N.J."/>
            <person name="Cherry J.M."/>
            <person name="Stover N.A."/>
            <person name="Krieger C.J."/>
            <person name="del Toro C."/>
            <person name="Ryder H.F."/>
            <person name="Williamson S.C."/>
            <person name="Barbeau R.A."/>
            <person name="Hamilton E.P."/>
            <person name="Orias E."/>
        </authorList>
    </citation>
    <scope>NUCLEOTIDE SEQUENCE [LARGE SCALE GENOMIC DNA]</scope>
    <source>
        <strain evidence="2">SB210</strain>
    </source>
</reference>
<evidence type="ECO:0000313" key="2">
    <source>
        <dbReference type="Proteomes" id="UP000009168"/>
    </source>
</evidence>
<dbReference type="GeneID" id="7842830"/>